<dbReference type="Pfam" id="PF22725">
    <property type="entry name" value="GFO_IDH_MocA_C3"/>
    <property type="match status" value="1"/>
</dbReference>
<dbReference type="EC" id="1.1.99.28" evidence="4"/>
<dbReference type="EMBL" id="CP042997">
    <property type="protein sequence ID" value="QEH32155.1"/>
    <property type="molecule type" value="Genomic_DNA"/>
</dbReference>
<feature type="domain" description="GFO/IDH/MocA-like oxidoreductase" evidence="3">
    <location>
        <begin position="142"/>
        <end position="256"/>
    </location>
</feature>
<evidence type="ECO:0000256" key="1">
    <source>
        <dbReference type="ARBA" id="ARBA00023002"/>
    </source>
</evidence>
<accession>A0A5B9VWK1</accession>
<dbReference type="InterPro" id="IPR036291">
    <property type="entry name" value="NAD(P)-bd_dom_sf"/>
</dbReference>
<keyword evidence="1 4" id="KW-0560">Oxidoreductase</keyword>
<dbReference type="Proteomes" id="UP000324233">
    <property type="component" value="Chromosome"/>
</dbReference>
<dbReference type="SUPFAM" id="SSF55347">
    <property type="entry name" value="Glyceraldehyde-3-phosphate dehydrogenase-like, C-terminal domain"/>
    <property type="match status" value="1"/>
</dbReference>
<sequence length="335" mass="36316">MIRVGIVGLGYMGRMHYRCWNGLLGAKVTAVCEANPKVLAAAGEPTKGNVGGAADHIDLDSLKVFSDLDALLAAREVDALSITLPTFLHADTTIKALEAGVHVLCEKPMALSVADCDRMVAAADRSGKTLQIGHCIRFWPEYEAARELIRGGTFGRPIAASFRRYSAMPSWSPDSWFADEQRSGGQPLDLHIHDTDYVHHLFGMPASVSSVADVPQSYIATQYRYPGGPAVVAESTWRMAGSFAFEMSFVIVLEGATILYDNNASPAFRVLASDGTSPDLRIPVSDGYAREVEHFSRIISGEPLQPVITPTDARETIRLVLAEKQSAREGRPVTL</sequence>
<dbReference type="Gene3D" id="3.30.360.10">
    <property type="entry name" value="Dihydrodipicolinate Reductase, domain 2"/>
    <property type="match status" value="1"/>
</dbReference>
<dbReference type="InterPro" id="IPR000683">
    <property type="entry name" value="Gfo/Idh/MocA-like_OxRdtase_N"/>
</dbReference>
<dbReference type="GO" id="GO:0047061">
    <property type="term" value="F:glucose-fructose oxidoreductase activity"/>
    <property type="evidence" value="ECO:0007669"/>
    <property type="project" value="UniProtKB-EC"/>
</dbReference>
<dbReference type="Gene3D" id="3.40.50.720">
    <property type="entry name" value="NAD(P)-binding Rossmann-like Domain"/>
    <property type="match status" value="1"/>
</dbReference>
<feature type="domain" description="Gfo/Idh/MocA-like oxidoreductase N-terminal" evidence="2">
    <location>
        <begin position="2"/>
        <end position="134"/>
    </location>
</feature>
<organism evidence="4 5">
    <name type="scientific">Aquisphaera giovannonii</name>
    <dbReference type="NCBI Taxonomy" id="406548"/>
    <lineage>
        <taxon>Bacteria</taxon>
        <taxon>Pseudomonadati</taxon>
        <taxon>Planctomycetota</taxon>
        <taxon>Planctomycetia</taxon>
        <taxon>Isosphaerales</taxon>
        <taxon>Isosphaeraceae</taxon>
        <taxon>Aquisphaera</taxon>
    </lineage>
</organism>
<dbReference type="PANTHER" id="PTHR43818">
    <property type="entry name" value="BCDNA.GH03377"/>
    <property type="match status" value="1"/>
</dbReference>
<gene>
    <name evidence="4" type="primary">gfo_2</name>
    <name evidence="4" type="ORF">OJF2_06240</name>
</gene>
<dbReference type="AlphaFoldDB" id="A0A5B9VWK1"/>
<dbReference type="InterPro" id="IPR055170">
    <property type="entry name" value="GFO_IDH_MocA-like_dom"/>
</dbReference>
<evidence type="ECO:0000259" key="3">
    <source>
        <dbReference type="Pfam" id="PF22725"/>
    </source>
</evidence>
<evidence type="ECO:0000313" key="5">
    <source>
        <dbReference type="Proteomes" id="UP000324233"/>
    </source>
</evidence>
<dbReference type="GO" id="GO:0000166">
    <property type="term" value="F:nucleotide binding"/>
    <property type="evidence" value="ECO:0007669"/>
    <property type="project" value="InterPro"/>
</dbReference>
<dbReference type="PANTHER" id="PTHR43818:SF11">
    <property type="entry name" value="BCDNA.GH03377"/>
    <property type="match status" value="1"/>
</dbReference>
<dbReference type="SUPFAM" id="SSF51735">
    <property type="entry name" value="NAD(P)-binding Rossmann-fold domains"/>
    <property type="match status" value="1"/>
</dbReference>
<dbReference type="KEGG" id="agv:OJF2_06240"/>
<reference evidence="4 5" key="1">
    <citation type="submission" date="2019-08" db="EMBL/GenBank/DDBJ databases">
        <title>Deep-cultivation of Planctomycetes and their phenomic and genomic characterization uncovers novel biology.</title>
        <authorList>
            <person name="Wiegand S."/>
            <person name="Jogler M."/>
            <person name="Boedeker C."/>
            <person name="Pinto D."/>
            <person name="Vollmers J."/>
            <person name="Rivas-Marin E."/>
            <person name="Kohn T."/>
            <person name="Peeters S.H."/>
            <person name="Heuer A."/>
            <person name="Rast P."/>
            <person name="Oberbeckmann S."/>
            <person name="Bunk B."/>
            <person name="Jeske O."/>
            <person name="Meyerdierks A."/>
            <person name="Storesund J.E."/>
            <person name="Kallscheuer N."/>
            <person name="Luecker S."/>
            <person name="Lage O.M."/>
            <person name="Pohl T."/>
            <person name="Merkel B.J."/>
            <person name="Hornburger P."/>
            <person name="Mueller R.-W."/>
            <person name="Bruemmer F."/>
            <person name="Labrenz M."/>
            <person name="Spormann A.M."/>
            <person name="Op den Camp H."/>
            <person name="Overmann J."/>
            <person name="Amann R."/>
            <person name="Jetten M.S.M."/>
            <person name="Mascher T."/>
            <person name="Medema M.H."/>
            <person name="Devos D.P."/>
            <person name="Kaster A.-K."/>
            <person name="Ovreas L."/>
            <person name="Rohde M."/>
            <person name="Galperin M.Y."/>
            <person name="Jogler C."/>
        </authorList>
    </citation>
    <scope>NUCLEOTIDE SEQUENCE [LARGE SCALE GENOMIC DNA]</scope>
    <source>
        <strain evidence="4 5">OJF2</strain>
    </source>
</reference>
<proteinExistence type="predicted"/>
<keyword evidence="5" id="KW-1185">Reference proteome</keyword>
<name>A0A5B9VWK1_9BACT</name>
<dbReference type="InterPro" id="IPR050463">
    <property type="entry name" value="Gfo/Idh/MocA_oxidrdct_glycsds"/>
</dbReference>
<protein>
    <submittedName>
        <fullName evidence="4">Glucose--fructose oxidoreductase</fullName>
        <ecNumber evidence="4">1.1.99.28</ecNumber>
    </submittedName>
</protein>
<dbReference type="Pfam" id="PF01408">
    <property type="entry name" value="GFO_IDH_MocA"/>
    <property type="match status" value="1"/>
</dbReference>
<dbReference type="RefSeq" id="WP_168221580.1">
    <property type="nucleotide sequence ID" value="NZ_CP042997.1"/>
</dbReference>
<evidence type="ECO:0000313" key="4">
    <source>
        <dbReference type="EMBL" id="QEH32155.1"/>
    </source>
</evidence>
<evidence type="ECO:0000259" key="2">
    <source>
        <dbReference type="Pfam" id="PF01408"/>
    </source>
</evidence>